<dbReference type="GO" id="GO:0003682">
    <property type="term" value="F:chromatin binding"/>
    <property type="evidence" value="ECO:0007669"/>
    <property type="project" value="TreeGrafter"/>
</dbReference>
<dbReference type="Pfam" id="PF23209">
    <property type="entry name" value="IDM1_C"/>
    <property type="match status" value="1"/>
</dbReference>
<evidence type="ECO:0000256" key="1">
    <source>
        <dbReference type="ARBA" id="ARBA00004123"/>
    </source>
</evidence>
<keyword evidence="2" id="KW-0479">Metal-binding</keyword>
<dbReference type="Proteomes" id="UP000734854">
    <property type="component" value="Unassembled WGS sequence"/>
</dbReference>
<keyword evidence="9" id="KW-1185">Reference proteome</keyword>
<dbReference type="AlphaFoldDB" id="A0A8J5LMZ1"/>
<dbReference type="InterPro" id="IPR019786">
    <property type="entry name" value="Zinc_finger_PHD-type_CS"/>
</dbReference>
<keyword evidence="5" id="KW-0539">Nucleus</keyword>
<dbReference type="PROSITE" id="PS01359">
    <property type="entry name" value="ZF_PHD_1"/>
    <property type="match status" value="1"/>
</dbReference>
<sequence length="1181" mass="127443">MAGGPPESEEFVIRSGVRSGLKREFAFALRSQSQLPASLGRTRSGKSVGGFAASAPRESKKLRESLLSEADEKAVEVAVAPIVVDCDDLGSEGIDVVVRADEDAVETVTLAGSFCGSASEIASSYSKPSAEETLVSLDCCDESAADDAQANGKPVKASVVHCDDKHKVDVDPSRSGTPVGTLVSVNVQGESAASVKPIKVFVRSPLRGKMGDLLKSANGQAKALGSTVETTIVLDHGATCKLNCSSLDNSRAMGNAVLIDGDDVCNANELASNNQSNSLLALTKGDGVQESILESLPSTATMNSRELLQGTSAVADYGDVHGHSAGLLQKPLRRFTRSMLNSKAPPANREVQTAVLSAMENDKDGRIQDYNFPGLSNGKATRSNIKDRGDDLGTDVSISSESIGLEEIKSEAYSSESLSTPQNKMELKMSKKISLTKLPGNVRELLSTGLLEGLPVKYFTSNGRRIELHGVIKGNGIICSCANCDSSTVVSAYIFEQHAGSTKKHPADFIFLQNGNNLHDVVRACRDAPLNMLEATIQGAIGPTPPRNCFTCQNCSASFSTSRSGKFALFCDLCIESKQHVRTPGPLLGIASSPRLPRTGSKLEPLPRTSFKPGSSTKPEQLPRASLKPEPPSNSSKNLSSIKKTSVGRLTRKDLGLHKLVFMNGILPEGTEVGYYVRGKVVLVDNDSYSSLIISNNVCLIDILLQRLLEGYIKDAGIYCRCCNTVISPSQFEAHAGRAARRKPYNNIYTSNGVSLHELSVSLSKDRKLSAGENDDLCSICADGGNLLLCDLCPRAFHTDLEFVFNTGCVGLPSIPEGDWHCQYCQNLHQRERSVASNDNAIAAGRVAGVDPIEQIFKRSMCIVTSSQADVGGCAVCRSHDFSKSRFDDRTVMICDQCEKEYHVGCLREQKMAELKELPEGDWFCCSDCIRIWNALQEFLLRGAQKLPVSNADVIMEKLKNKDLNMDTGADMRWRLLSGKTDSGDSKLLLSRAVAIFHVSEVTYKKLIFILDTDAILVYSVGKLESFDPIIEATTGRDLIPSMVYGRTVRDQDFSGMFCAVLTVGSSVVSAGILRVLGSEVAELPLVATSREHQGLGFFQTLFFCIETLLASLNVKHFLLPAAEEAEGIWTKKFGFTKINSDQLVKVLKGARTTVFQGTSMLHKPVPLVQSSYSVRQQAAE</sequence>
<dbReference type="SUPFAM" id="SSF57903">
    <property type="entry name" value="FYVE/PHD zinc finger"/>
    <property type="match status" value="2"/>
</dbReference>
<protein>
    <recommendedName>
        <fullName evidence="7">Zinc finger PHD-type domain-containing protein</fullName>
    </recommendedName>
</protein>
<reference evidence="8 9" key="1">
    <citation type="submission" date="2020-08" db="EMBL/GenBank/DDBJ databases">
        <title>Plant Genome Project.</title>
        <authorList>
            <person name="Zhang R.-G."/>
        </authorList>
    </citation>
    <scope>NUCLEOTIDE SEQUENCE [LARGE SCALE GENOMIC DNA]</scope>
    <source>
        <tissue evidence="8">Rhizome</tissue>
    </source>
</reference>
<keyword evidence="3" id="KW-0863">Zinc-finger</keyword>
<gene>
    <name evidence="8" type="ORF">ZIOFF_022752</name>
</gene>
<dbReference type="GO" id="GO:0008270">
    <property type="term" value="F:zinc ion binding"/>
    <property type="evidence" value="ECO:0007669"/>
    <property type="project" value="UniProtKB-KW"/>
</dbReference>
<feature type="domain" description="Zinc finger PHD-type" evidence="7">
    <location>
        <begin position="777"/>
        <end position="826"/>
    </location>
</feature>
<evidence type="ECO:0000313" key="9">
    <source>
        <dbReference type="Proteomes" id="UP000734854"/>
    </source>
</evidence>
<name>A0A8J5LMZ1_ZINOF</name>
<feature type="domain" description="Zinc finger PHD-type" evidence="7">
    <location>
        <begin position="873"/>
        <end position="930"/>
    </location>
</feature>
<accession>A0A8J5LMZ1</accession>
<dbReference type="GO" id="GO:0000977">
    <property type="term" value="F:RNA polymerase II transcription regulatory region sequence-specific DNA binding"/>
    <property type="evidence" value="ECO:0007669"/>
    <property type="project" value="TreeGrafter"/>
</dbReference>
<organism evidence="8 9">
    <name type="scientific">Zingiber officinale</name>
    <name type="common">Ginger</name>
    <name type="synonym">Amomum zingiber</name>
    <dbReference type="NCBI Taxonomy" id="94328"/>
    <lineage>
        <taxon>Eukaryota</taxon>
        <taxon>Viridiplantae</taxon>
        <taxon>Streptophyta</taxon>
        <taxon>Embryophyta</taxon>
        <taxon>Tracheophyta</taxon>
        <taxon>Spermatophyta</taxon>
        <taxon>Magnoliopsida</taxon>
        <taxon>Liliopsida</taxon>
        <taxon>Zingiberales</taxon>
        <taxon>Zingiberaceae</taxon>
        <taxon>Zingiber</taxon>
    </lineage>
</organism>
<dbReference type="InterPro" id="IPR013083">
    <property type="entry name" value="Znf_RING/FYVE/PHD"/>
</dbReference>
<dbReference type="FunFam" id="3.30.40.10:FF:000506">
    <property type="entry name" value="Acyl-CoA N-acyltransferase with RING/FYVE/PHD-type zinc finger domain"/>
    <property type="match status" value="1"/>
</dbReference>
<dbReference type="CDD" id="cd15539">
    <property type="entry name" value="PHD1_AIRE"/>
    <property type="match status" value="1"/>
</dbReference>
<evidence type="ECO:0000256" key="3">
    <source>
        <dbReference type="ARBA" id="ARBA00022771"/>
    </source>
</evidence>
<dbReference type="Pfam" id="PF16135">
    <property type="entry name" value="TDBD"/>
    <property type="match status" value="2"/>
</dbReference>
<dbReference type="GO" id="GO:0042393">
    <property type="term" value="F:histone binding"/>
    <property type="evidence" value="ECO:0007669"/>
    <property type="project" value="TreeGrafter"/>
</dbReference>
<keyword evidence="4" id="KW-0862">Zinc</keyword>
<dbReference type="InterPro" id="IPR011011">
    <property type="entry name" value="Znf_FYVE_PHD"/>
</dbReference>
<evidence type="ECO:0000256" key="5">
    <source>
        <dbReference type="ARBA" id="ARBA00023242"/>
    </source>
</evidence>
<evidence type="ECO:0000256" key="6">
    <source>
        <dbReference type="SAM" id="MobiDB-lite"/>
    </source>
</evidence>
<dbReference type="InterPro" id="IPR032308">
    <property type="entry name" value="TDBD"/>
</dbReference>
<dbReference type="SUPFAM" id="SSF55729">
    <property type="entry name" value="Acyl-CoA N-acyltransferases (Nat)"/>
    <property type="match status" value="1"/>
</dbReference>
<feature type="compositionally biased region" description="Low complexity" evidence="6">
    <location>
        <begin position="633"/>
        <end position="643"/>
    </location>
</feature>
<comment type="caution">
    <text evidence="8">The sequence shown here is derived from an EMBL/GenBank/DDBJ whole genome shotgun (WGS) entry which is preliminary data.</text>
</comment>
<comment type="subcellular location">
    <subcellularLocation>
        <location evidence="1">Nucleus</location>
    </subcellularLocation>
</comment>
<dbReference type="PANTHER" id="PTHR47025">
    <property type="entry name" value="AUTOIMMUNE REGULATOR"/>
    <property type="match status" value="1"/>
</dbReference>
<evidence type="ECO:0000256" key="4">
    <source>
        <dbReference type="ARBA" id="ARBA00022833"/>
    </source>
</evidence>
<proteinExistence type="predicted"/>
<dbReference type="SMART" id="SM00249">
    <property type="entry name" value="PHD"/>
    <property type="match status" value="2"/>
</dbReference>
<evidence type="ECO:0000313" key="8">
    <source>
        <dbReference type="EMBL" id="KAG6519259.1"/>
    </source>
</evidence>
<dbReference type="Gene3D" id="3.30.40.10">
    <property type="entry name" value="Zinc/RING finger domain, C3HC4 (zinc finger)"/>
    <property type="match status" value="2"/>
</dbReference>
<dbReference type="InterPro" id="IPR056511">
    <property type="entry name" value="IDM1_C"/>
</dbReference>
<dbReference type="GO" id="GO:0045944">
    <property type="term" value="P:positive regulation of transcription by RNA polymerase II"/>
    <property type="evidence" value="ECO:0007669"/>
    <property type="project" value="TreeGrafter"/>
</dbReference>
<dbReference type="PANTHER" id="PTHR47025:SF2">
    <property type="entry name" value="AUTOIMMUNE REGULATOR"/>
    <property type="match status" value="1"/>
</dbReference>
<dbReference type="InterPro" id="IPR016181">
    <property type="entry name" value="Acyl_CoA_acyltransferase"/>
</dbReference>
<dbReference type="GO" id="GO:0005634">
    <property type="term" value="C:nucleus"/>
    <property type="evidence" value="ECO:0007669"/>
    <property type="project" value="UniProtKB-SubCell"/>
</dbReference>
<evidence type="ECO:0000259" key="7">
    <source>
        <dbReference type="SMART" id="SM00249"/>
    </source>
</evidence>
<feature type="region of interest" description="Disordered" evidence="6">
    <location>
        <begin position="586"/>
        <end position="643"/>
    </location>
</feature>
<dbReference type="EMBL" id="JACMSC010000006">
    <property type="protein sequence ID" value="KAG6519259.1"/>
    <property type="molecule type" value="Genomic_DNA"/>
</dbReference>
<evidence type="ECO:0000256" key="2">
    <source>
        <dbReference type="ARBA" id="ARBA00022723"/>
    </source>
</evidence>
<dbReference type="InterPro" id="IPR001965">
    <property type="entry name" value="Znf_PHD"/>
</dbReference>